<dbReference type="RefSeq" id="WP_182371325.1">
    <property type="nucleotide sequence ID" value="NZ_CP059139.1"/>
</dbReference>
<gene>
    <name evidence="2" type="ORF">HS968_11400</name>
</gene>
<dbReference type="PANTHER" id="PTHR30024">
    <property type="entry name" value="ALIPHATIC SULFONATES-BINDING PROTEIN-RELATED"/>
    <property type="match status" value="1"/>
</dbReference>
<name>A0A7G5DV41_9PSED</name>
<dbReference type="SUPFAM" id="SSF53850">
    <property type="entry name" value="Periplasmic binding protein-like II"/>
    <property type="match status" value="1"/>
</dbReference>
<keyword evidence="1" id="KW-0732">Signal</keyword>
<evidence type="ECO:0000313" key="3">
    <source>
        <dbReference type="Proteomes" id="UP000515276"/>
    </source>
</evidence>
<evidence type="ECO:0000313" key="2">
    <source>
        <dbReference type="EMBL" id="QMV65616.1"/>
    </source>
</evidence>
<feature type="signal peptide" evidence="1">
    <location>
        <begin position="1"/>
        <end position="39"/>
    </location>
</feature>
<reference evidence="2 3" key="1">
    <citation type="journal article" date="2020" name="G3 (Bethesda)">
        <title>CeMbio - The Caenorhabditis elegans Microbiome Resource.</title>
        <authorList>
            <person name="Dirksen P."/>
            <person name="Assie A."/>
            <person name="Zimmermann J."/>
            <person name="Zhang F."/>
            <person name="Tietje A.M."/>
            <person name="Marsh S.A."/>
            <person name="Felix M.A."/>
            <person name="Shapira M."/>
            <person name="Kaleta C."/>
            <person name="Schulenburg H."/>
            <person name="Samuel B."/>
        </authorList>
    </citation>
    <scope>NUCLEOTIDE SEQUENCE [LARGE SCALE GENOMIC DNA]</scope>
    <source>
        <strain evidence="2 3">MSPm1</strain>
    </source>
</reference>
<protein>
    <submittedName>
        <fullName evidence="2">ABC transporter substrate-binding protein</fullName>
    </submittedName>
</protein>
<organism evidence="2 3">
    <name type="scientific">Pseudomonas berkeleyensis</name>
    <dbReference type="NCBI Taxonomy" id="2726956"/>
    <lineage>
        <taxon>Bacteria</taxon>
        <taxon>Pseudomonadati</taxon>
        <taxon>Pseudomonadota</taxon>
        <taxon>Gammaproteobacteria</taxon>
        <taxon>Pseudomonadales</taxon>
        <taxon>Pseudomonadaceae</taxon>
        <taxon>Pseudomonas</taxon>
    </lineage>
</organism>
<dbReference type="Gene3D" id="3.40.190.10">
    <property type="entry name" value="Periplasmic binding protein-like II"/>
    <property type="match status" value="2"/>
</dbReference>
<dbReference type="AlphaFoldDB" id="A0A7G5DV41"/>
<dbReference type="Pfam" id="PF13379">
    <property type="entry name" value="NMT1_2"/>
    <property type="match status" value="1"/>
</dbReference>
<accession>A0A7G5DV41</accession>
<keyword evidence="3" id="KW-1185">Reference proteome</keyword>
<evidence type="ECO:0000256" key="1">
    <source>
        <dbReference type="SAM" id="SignalP"/>
    </source>
</evidence>
<proteinExistence type="predicted"/>
<feature type="chain" id="PRO_5028896379" evidence="1">
    <location>
        <begin position="40"/>
        <end position="347"/>
    </location>
</feature>
<sequence length="347" mass="37623">MSLGKRFSFIPRFGRLASGIGLSLSLLAGSLAAPQAAHAEGQIRIAEQFGIVYLLLNVVRDQQLIEKHGKADGLDIKVDWQQLSGGAAINDALLSGAINIAGAGIGPLLTVWDRTHGKQNVKGVASLGNFPYYLLSNNPKVKTIADFTEKDRIAVPAVGVSVQSRFLQYAAAKQWGDKEFDRLDKYTVALPHPDATASLLSGGTELTGHFSNPPFQNQALENPNVHVVLDTYELLGPNSPTVLYATEKFRNDNPKTYKAFVAALAEAAQFAQNDKGAAADTYIRVTGAKISREELLKIIDNEQFQFSVTPTNTYPLAEFLQRVGAIKNKPASWQDYFFEDAAIGQGS</sequence>
<dbReference type="Proteomes" id="UP000515276">
    <property type="component" value="Chromosome"/>
</dbReference>
<dbReference type="PANTHER" id="PTHR30024:SF2">
    <property type="entry name" value="ABC TRANSPORTER SUBSTRATE-BINDING PROTEIN"/>
    <property type="match status" value="1"/>
</dbReference>
<dbReference type="EMBL" id="CP059139">
    <property type="protein sequence ID" value="QMV65616.1"/>
    <property type="molecule type" value="Genomic_DNA"/>
</dbReference>